<gene>
    <name evidence="9" type="primary">ispE</name>
    <name evidence="12" type="ORF">SAMN05216180_2346</name>
</gene>
<dbReference type="InterPro" id="IPR006204">
    <property type="entry name" value="GHMP_kinase_N_dom"/>
</dbReference>
<evidence type="ECO:0000256" key="9">
    <source>
        <dbReference type="HAMAP-Rule" id="MF_00061"/>
    </source>
</evidence>
<keyword evidence="7 9" id="KW-0067">ATP-binding</keyword>
<dbReference type="EC" id="2.7.1.148" evidence="2 9"/>
<dbReference type="RefSeq" id="WP_092755359.1">
    <property type="nucleotide sequence ID" value="NZ_FOCG01000002.1"/>
</dbReference>
<comment type="function">
    <text evidence="9">Catalyzes the phosphorylation of the position 2 hydroxy group of 4-diphosphocytidyl-2C-methyl-D-erythritol.</text>
</comment>
<evidence type="ECO:0000256" key="2">
    <source>
        <dbReference type="ARBA" id="ARBA00012052"/>
    </source>
</evidence>
<name>A0A1H8CWQ7_9FIRM</name>
<dbReference type="InterPro" id="IPR020568">
    <property type="entry name" value="Ribosomal_Su5_D2-typ_SF"/>
</dbReference>
<evidence type="ECO:0000259" key="10">
    <source>
        <dbReference type="Pfam" id="PF00288"/>
    </source>
</evidence>
<dbReference type="GO" id="GO:0019288">
    <property type="term" value="P:isopentenyl diphosphate biosynthetic process, methylerythritol 4-phosphate pathway"/>
    <property type="evidence" value="ECO:0007669"/>
    <property type="project" value="UniProtKB-UniRule"/>
</dbReference>
<dbReference type="UniPathway" id="UPA00056">
    <property type="reaction ID" value="UER00094"/>
</dbReference>
<keyword evidence="6 9" id="KW-0418">Kinase</keyword>
<dbReference type="EMBL" id="FOCG01000002">
    <property type="protein sequence ID" value="SEM98758.1"/>
    <property type="molecule type" value="Genomic_DNA"/>
</dbReference>
<evidence type="ECO:0000256" key="4">
    <source>
        <dbReference type="ARBA" id="ARBA00022679"/>
    </source>
</evidence>
<evidence type="ECO:0000256" key="7">
    <source>
        <dbReference type="ARBA" id="ARBA00022840"/>
    </source>
</evidence>
<reference evidence="12 13" key="1">
    <citation type="submission" date="2016-10" db="EMBL/GenBank/DDBJ databases">
        <authorList>
            <person name="de Groot N.N."/>
        </authorList>
    </citation>
    <scope>NUCLEOTIDE SEQUENCE [LARGE SCALE GENOMIC DNA]</scope>
    <source>
        <strain evidence="12 13">CGMCC 1.5070</strain>
    </source>
</reference>
<feature type="domain" description="GHMP kinase C-terminal" evidence="11">
    <location>
        <begin position="204"/>
        <end position="271"/>
    </location>
</feature>
<dbReference type="Pfam" id="PF08544">
    <property type="entry name" value="GHMP_kinases_C"/>
    <property type="match status" value="1"/>
</dbReference>
<dbReference type="InterPro" id="IPR014721">
    <property type="entry name" value="Ribsml_uS5_D2-typ_fold_subgr"/>
</dbReference>
<evidence type="ECO:0000256" key="1">
    <source>
        <dbReference type="ARBA" id="ARBA00009684"/>
    </source>
</evidence>
<dbReference type="InterPro" id="IPR004424">
    <property type="entry name" value="IspE"/>
</dbReference>
<dbReference type="InterPro" id="IPR036554">
    <property type="entry name" value="GHMP_kinase_C_sf"/>
</dbReference>
<feature type="binding site" evidence="9">
    <location>
        <begin position="97"/>
        <end position="107"/>
    </location>
    <ligand>
        <name>ATP</name>
        <dbReference type="ChEBI" id="CHEBI:30616"/>
    </ligand>
</feature>
<evidence type="ECO:0000259" key="11">
    <source>
        <dbReference type="Pfam" id="PF08544"/>
    </source>
</evidence>
<dbReference type="GO" id="GO:0050515">
    <property type="term" value="F:4-(cytidine 5'-diphospho)-2-C-methyl-D-erythritol kinase activity"/>
    <property type="evidence" value="ECO:0007669"/>
    <property type="project" value="UniProtKB-UniRule"/>
</dbReference>
<keyword evidence="4 9" id="KW-0808">Transferase</keyword>
<dbReference type="SUPFAM" id="SSF55060">
    <property type="entry name" value="GHMP Kinase, C-terminal domain"/>
    <property type="match status" value="1"/>
</dbReference>
<dbReference type="PANTHER" id="PTHR43527">
    <property type="entry name" value="4-DIPHOSPHOCYTIDYL-2-C-METHYL-D-ERYTHRITOL KINASE, CHLOROPLASTIC"/>
    <property type="match status" value="1"/>
</dbReference>
<dbReference type="OrthoDB" id="9809438at2"/>
<evidence type="ECO:0000256" key="8">
    <source>
        <dbReference type="ARBA" id="ARBA00032554"/>
    </source>
</evidence>
<sequence>MPSVKLKAPAKINLTLDVVGKREDGYHYMEMVMQAVDLYNLVTVELTDTQGIAITCSNPEVPCDERNVCHKAARHFFAATGIQPQEGLAIDIRKTIPMEAGLAGGSTDAAATLVALNELYRTNLTREQLCEIGVKAGADVPFCIVGGTAVSEGIGDLLTNLPPMPPCWIVIAKPYESMKTPECFARYDNTVIENRPDIDSMAVAIIAQDLHGIAQHLCNVFEQVTAFESVSEMKRVMQEYGCLGAAMTGSGTAVFGLFANKRLARRCMNKLMGSCKSVFIARPINHGVKITEITE</sequence>
<keyword evidence="5 9" id="KW-0547">Nucleotide-binding</keyword>
<comment type="pathway">
    <text evidence="9">Isoprenoid biosynthesis; isopentenyl diphosphate biosynthesis via DXP pathway; isopentenyl diphosphate from 1-deoxy-D-xylulose 5-phosphate: step 3/6.</text>
</comment>
<evidence type="ECO:0000313" key="12">
    <source>
        <dbReference type="EMBL" id="SEM98758.1"/>
    </source>
</evidence>
<accession>A0A1H8CWQ7</accession>
<dbReference type="Gene3D" id="3.30.70.890">
    <property type="entry name" value="GHMP kinase, C-terminal domain"/>
    <property type="match status" value="1"/>
</dbReference>
<organism evidence="12 13">
    <name type="scientific">Hydrogenoanaerobacterium saccharovorans</name>
    <dbReference type="NCBI Taxonomy" id="474960"/>
    <lineage>
        <taxon>Bacteria</taxon>
        <taxon>Bacillati</taxon>
        <taxon>Bacillota</taxon>
        <taxon>Clostridia</taxon>
        <taxon>Eubacteriales</taxon>
        <taxon>Oscillospiraceae</taxon>
        <taxon>Hydrogenoanaerobacterium</taxon>
    </lineage>
</organism>
<evidence type="ECO:0000256" key="5">
    <source>
        <dbReference type="ARBA" id="ARBA00022741"/>
    </source>
</evidence>
<protein>
    <recommendedName>
        <fullName evidence="3 9">4-diphosphocytidyl-2-C-methyl-D-erythritol kinase</fullName>
        <shortName evidence="9">CMK</shortName>
        <ecNumber evidence="2 9">2.7.1.148</ecNumber>
    </recommendedName>
    <alternativeName>
        <fullName evidence="8 9">4-(cytidine-5'-diphospho)-2-C-methyl-D-erythritol kinase</fullName>
    </alternativeName>
</protein>
<keyword evidence="9" id="KW-0414">Isoprene biosynthesis</keyword>
<comment type="similarity">
    <text evidence="1 9">Belongs to the GHMP kinase family. IspE subfamily.</text>
</comment>
<dbReference type="InterPro" id="IPR013750">
    <property type="entry name" value="GHMP_kinase_C_dom"/>
</dbReference>
<dbReference type="Gene3D" id="3.30.230.10">
    <property type="match status" value="1"/>
</dbReference>
<keyword evidence="13" id="KW-1185">Reference proteome</keyword>
<dbReference type="GO" id="GO:0005524">
    <property type="term" value="F:ATP binding"/>
    <property type="evidence" value="ECO:0007669"/>
    <property type="project" value="UniProtKB-UniRule"/>
</dbReference>
<feature type="active site" evidence="9">
    <location>
        <position position="139"/>
    </location>
</feature>
<dbReference type="Pfam" id="PF00288">
    <property type="entry name" value="GHMP_kinases_N"/>
    <property type="match status" value="1"/>
</dbReference>
<evidence type="ECO:0000313" key="13">
    <source>
        <dbReference type="Proteomes" id="UP000199158"/>
    </source>
</evidence>
<proteinExistence type="inferred from homology"/>
<dbReference type="NCBIfam" id="TIGR00154">
    <property type="entry name" value="ispE"/>
    <property type="match status" value="1"/>
</dbReference>
<feature type="domain" description="GHMP kinase N-terminal" evidence="10">
    <location>
        <begin position="68"/>
        <end position="147"/>
    </location>
</feature>
<comment type="catalytic activity">
    <reaction evidence="9">
        <text>4-CDP-2-C-methyl-D-erythritol + ATP = 4-CDP-2-C-methyl-D-erythritol 2-phosphate + ADP + H(+)</text>
        <dbReference type="Rhea" id="RHEA:18437"/>
        <dbReference type="ChEBI" id="CHEBI:15378"/>
        <dbReference type="ChEBI" id="CHEBI:30616"/>
        <dbReference type="ChEBI" id="CHEBI:57823"/>
        <dbReference type="ChEBI" id="CHEBI:57919"/>
        <dbReference type="ChEBI" id="CHEBI:456216"/>
        <dbReference type="EC" id="2.7.1.148"/>
    </reaction>
</comment>
<dbReference type="AlphaFoldDB" id="A0A1H8CWQ7"/>
<dbReference type="PIRSF" id="PIRSF010376">
    <property type="entry name" value="IspE"/>
    <property type="match status" value="1"/>
</dbReference>
<dbReference type="SUPFAM" id="SSF54211">
    <property type="entry name" value="Ribosomal protein S5 domain 2-like"/>
    <property type="match status" value="1"/>
</dbReference>
<dbReference type="PANTHER" id="PTHR43527:SF2">
    <property type="entry name" value="4-DIPHOSPHOCYTIDYL-2-C-METHYL-D-ERYTHRITOL KINASE, CHLOROPLASTIC"/>
    <property type="match status" value="1"/>
</dbReference>
<dbReference type="STRING" id="474960.SAMN05216180_2346"/>
<evidence type="ECO:0000256" key="6">
    <source>
        <dbReference type="ARBA" id="ARBA00022777"/>
    </source>
</evidence>
<feature type="active site" evidence="9">
    <location>
        <position position="11"/>
    </location>
</feature>
<dbReference type="Proteomes" id="UP000199158">
    <property type="component" value="Unassembled WGS sequence"/>
</dbReference>
<evidence type="ECO:0000256" key="3">
    <source>
        <dbReference type="ARBA" id="ARBA00017473"/>
    </source>
</evidence>
<dbReference type="HAMAP" id="MF_00061">
    <property type="entry name" value="IspE"/>
    <property type="match status" value="1"/>
</dbReference>
<dbReference type="GO" id="GO:0016114">
    <property type="term" value="P:terpenoid biosynthetic process"/>
    <property type="evidence" value="ECO:0007669"/>
    <property type="project" value="UniProtKB-UniRule"/>
</dbReference>